<evidence type="ECO:0000256" key="1">
    <source>
        <dbReference type="SAM" id="MobiDB-lite"/>
    </source>
</evidence>
<feature type="region of interest" description="Disordered" evidence="1">
    <location>
        <begin position="1"/>
        <end position="96"/>
    </location>
</feature>
<dbReference type="AlphaFoldDB" id="A0A452SKH4"/>
<feature type="compositionally biased region" description="Basic and acidic residues" evidence="1">
    <location>
        <begin position="59"/>
        <end position="69"/>
    </location>
</feature>
<organism evidence="2 3">
    <name type="scientific">Ursus americanus</name>
    <name type="common">American black bear</name>
    <name type="synonym">Euarctos americanus</name>
    <dbReference type="NCBI Taxonomy" id="9643"/>
    <lineage>
        <taxon>Eukaryota</taxon>
        <taxon>Metazoa</taxon>
        <taxon>Chordata</taxon>
        <taxon>Craniata</taxon>
        <taxon>Vertebrata</taxon>
        <taxon>Euteleostomi</taxon>
        <taxon>Mammalia</taxon>
        <taxon>Eutheria</taxon>
        <taxon>Laurasiatheria</taxon>
        <taxon>Carnivora</taxon>
        <taxon>Caniformia</taxon>
        <taxon>Ursidae</taxon>
        <taxon>Ursus</taxon>
    </lineage>
</organism>
<accession>A0A452SKH4</accession>
<evidence type="ECO:0008006" key="4">
    <source>
        <dbReference type="Google" id="ProtNLM"/>
    </source>
</evidence>
<evidence type="ECO:0000313" key="2">
    <source>
        <dbReference type="Ensembl" id="ENSUAMP00000033100.1"/>
    </source>
</evidence>
<name>A0A452SKH4_URSAM</name>
<reference evidence="2" key="3">
    <citation type="submission" date="2025-09" db="UniProtKB">
        <authorList>
            <consortium name="Ensembl"/>
        </authorList>
    </citation>
    <scope>IDENTIFICATION</scope>
</reference>
<dbReference type="STRING" id="9643.ENSUAMP00000033100"/>
<protein>
    <recommendedName>
        <fullName evidence="4">Tumor necrosis factor alpha-induced protein 2</fullName>
    </recommendedName>
</protein>
<dbReference type="GeneTree" id="ENSGT00950000185869"/>
<dbReference type="Ensembl" id="ENSUAMT00000036882.1">
    <property type="protein sequence ID" value="ENSUAMP00000033100.1"/>
    <property type="gene ID" value="ENSUAMG00000025232.1"/>
</dbReference>
<reference evidence="3" key="1">
    <citation type="submission" date="2016-06" db="EMBL/GenBank/DDBJ databases">
        <title>De novo assembly and RNA-Seq shows season-dependent expression and editing in black bear kidneys.</title>
        <authorList>
            <person name="Korstanje R."/>
            <person name="Srivastava A."/>
            <person name="Sarsani V.K."/>
            <person name="Sheehan S.M."/>
            <person name="Seger R.L."/>
            <person name="Barter M.E."/>
            <person name="Lindqvist C."/>
            <person name="Brody L.C."/>
            <person name="Mullikin J.C."/>
        </authorList>
    </citation>
    <scope>NUCLEOTIDE SEQUENCE [LARGE SCALE GENOMIC DNA]</scope>
</reference>
<reference evidence="2" key="2">
    <citation type="submission" date="2025-08" db="UniProtKB">
        <authorList>
            <consortium name="Ensembl"/>
        </authorList>
    </citation>
    <scope>IDENTIFICATION</scope>
</reference>
<keyword evidence="3" id="KW-1185">Reference proteome</keyword>
<dbReference type="Proteomes" id="UP000291022">
    <property type="component" value="Unassembled WGS sequence"/>
</dbReference>
<evidence type="ECO:0000313" key="3">
    <source>
        <dbReference type="Proteomes" id="UP000291022"/>
    </source>
</evidence>
<sequence>MSEASSEDLVPPLEAQAAPDRDGEEATKKKKKRPKGLANMFSVFTKGRKKKGQPSSAEPEGHPESHPESSHPLPTGQREGADGPCPGAGVTALGPG</sequence>
<proteinExistence type="predicted"/>